<comment type="caution">
    <text evidence="1">The sequence shown here is derived from an EMBL/GenBank/DDBJ whole genome shotgun (WGS) entry which is preliminary data.</text>
</comment>
<keyword evidence="2" id="KW-1185">Reference proteome</keyword>
<dbReference type="OrthoDB" id="2919606at2759"/>
<protein>
    <recommendedName>
        <fullName evidence="3">F-box domain-containing protein</fullName>
    </recommendedName>
</protein>
<evidence type="ECO:0000313" key="2">
    <source>
        <dbReference type="Proteomes" id="UP000320762"/>
    </source>
</evidence>
<dbReference type="AlphaFoldDB" id="A0A550CVV8"/>
<evidence type="ECO:0000313" key="1">
    <source>
        <dbReference type="EMBL" id="TRM68927.1"/>
    </source>
</evidence>
<dbReference type="EMBL" id="VDMD01000001">
    <property type="protein sequence ID" value="TRM68927.1"/>
    <property type="molecule type" value="Genomic_DNA"/>
</dbReference>
<evidence type="ECO:0008006" key="3">
    <source>
        <dbReference type="Google" id="ProtNLM"/>
    </source>
</evidence>
<accession>A0A550CVV8</accession>
<sequence length="522" mass="58849">MHQPVAASGLALRRDSPVRFSTGGDQARSDGRPEYVFLSVDTIDDVPAEYRHLRVISTTRRGIVLGPRGVSCAPDGFGGSAPAPARALPAPLAEVSHRSVQSVSVPTTPIRDRRDPCYIQRLPTELLCAIFLMCGESNPRFIYPRDRHMHHIKTKARLRTYNRAAVMLGRVCSRWLMTTQGCPTLWTMFDVFYPRPGDIAGLQLCLKYSAGLPLSLQVEEGPVVALRRPDLCRRMMQMVADNAPRWQEMSLYLHNASDILDPLLVLPPGSFSCLTRASLCLWKMNRNQARRDGPLWNLLYASRSLRTVEWWDDPYHPLHTTTPAVHHLTHISAHSISPDHLINILQVCLQLEVLQAGVESTEFVFPGAPDAHLLPVVGDILLPRLRILMLSGMRDWSRLYRVLTVPALDRLDLCAAGVQARYMEDMLTRSTARLTMLTMHWPQPGYGDETSALLQSSPLRQLKILRYTKDDSPDNESDDYDPRPCLPAALCVFTVSFQHAEVAYRDLQACQCRFPCLFSVHW</sequence>
<name>A0A550CVV8_9AGAR</name>
<reference evidence="1 2" key="1">
    <citation type="journal article" date="2019" name="New Phytol.">
        <title>Comparative genomics reveals unique wood-decay strategies and fruiting body development in the Schizophyllaceae.</title>
        <authorList>
            <person name="Almasi E."/>
            <person name="Sahu N."/>
            <person name="Krizsan K."/>
            <person name="Balint B."/>
            <person name="Kovacs G.M."/>
            <person name="Kiss B."/>
            <person name="Cseklye J."/>
            <person name="Drula E."/>
            <person name="Henrissat B."/>
            <person name="Nagy I."/>
            <person name="Chovatia M."/>
            <person name="Adam C."/>
            <person name="LaButti K."/>
            <person name="Lipzen A."/>
            <person name="Riley R."/>
            <person name="Grigoriev I.V."/>
            <person name="Nagy L.G."/>
        </authorList>
    </citation>
    <scope>NUCLEOTIDE SEQUENCE [LARGE SCALE GENOMIC DNA]</scope>
    <source>
        <strain evidence="1 2">NL-1724</strain>
    </source>
</reference>
<dbReference type="Proteomes" id="UP000320762">
    <property type="component" value="Unassembled WGS sequence"/>
</dbReference>
<organism evidence="1 2">
    <name type="scientific">Schizophyllum amplum</name>
    <dbReference type="NCBI Taxonomy" id="97359"/>
    <lineage>
        <taxon>Eukaryota</taxon>
        <taxon>Fungi</taxon>
        <taxon>Dikarya</taxon>
        <taxon>Basidiomycota</taxon>
        <taxon>Agaricomycotina</taxon>
        <taxon>Agaricomycetes</taxon>
        <taxon>Agaricomycetidae</taxon>
        <taxon>Agaricales</taxon>
        <taxon>Schizophyllaceae</taxon>
        <taxon>Schizophyllum</taxon>
    </lineage>
</organism>
<gene>
    <name evidence="1" type="ORF">BD626DRAFT_446515</name>
</gene>
<proteinExistence type="predicted"/>